<organism evidence="2 3">
    <name type="scientific">Allostreptomyces psammosilenae</name>
    <dbReference type="NCBI Taxonomy" id="1892865"/>
    <lineage>
        <taxon>Bacteria</taxon>
        <taxon>Bacillati</taxon>
        <taxon>Actinomycetota</taxon>
        <taxon>Actinomycetes</taxon>
        <taxon>Kitasatosporales</taxon>
        <taxon>Streptomycetaceae</taxon>
        <taxon>Allostreptomyces</taxon>
    </lineage>
</organism>
<name>A0A852ZX29_9ACTN</name>
<protein>
    <submittedName>
        <fullName evidence="2">Uncharacterized protein</fullName>
    </submittedName>
</protein>
<dbReference type="RefSeq" id="WP_179814876.1">
    <property type="nucleotide sequence ID" value="NZ_JACBZD010000001.1"/>
</dbReference>
<dbReference type="AlphaFoldDB" id="A0A852ZX29"/>
<evidence type="ECO:0000256" key="1">
    <source>
        <dbReference type="SAM" id="MobiDB-lite"/>
    </source>
</evidence>
<accession>A0A852ZX29</accession>
<reference evidence="2 3" key="1">
    <citation type="submission" date="2020-07" db="EMBL/GenBank/DDBJ databases">
        <title>Sequencing the genomes of 1000 actinobacteria strains.</title>
        <authorList>
            <person name="Klenk H.-P."/>
        </authorList>
    </citation>
    <scope>NUCLEOTIDE SEQUENCE [LARGE SCALE GENOMIC DNA]</scope>
    <source>
        <strain evidence="2 3">DSM 42178</strain>
    </source>
</reference>
<evidence type="ECO:0000313" key="3">
    <source>
        <dbReference type="Proteomes" id="UP000567795"/>
    </source>
</evidence>
<dbReference type="EMBL" id="JACBZD010000001">
    <property type="protein sequence ID" value="NYI06257.1"/>
    <property type="molecule type" value="Genomic_DNA"/>
</dbReference>
<evidence type="ECO:0000313" key="2">
    <source>
        <dbReference type="EMBL" id="NYI06257.1"/>
    </source>
</evidence>
<feature type="region of interest" description="Disordered" evidence="1">
    <location>
        <begin position="27"/>
        <end position="53"/>
    </location>
</feature>
<sequence length="268" mass="27817">MGTDVTPSRAAAIAATAALCAVLSGCGGSDDSADPAASPSTSAGAAGDRSGPELAQAVADLMEDTPFRATASGEDSTGTVRAELVVAPNGAHELIEHSVDGSMESLSIGQDVWGRYSGDILPFELEDPDVWLHSDASTAEAILGASLDGRGESPFDPAADFSAVTLGEPEEVDGVPALVLENYPLDDDGTGTVWVAAEGEPWPLRTVGTSQFQGESVTQETRFSDFGEVEELTPPPADQTMEWEDAFAQWWSPEEQAELDDLLSGAEG</sequence>
<feature type="compositionally biased region" description="Low complexity" evidence="1">
    <location>
        <begin position="34"/>
        <end position="48"/>
    </location>
</feature>
<comment type="caution">
    <text evidence="2">The sequence shown here is derived from an EMBL/GenBank/DDBJ whole genome shotgun (WGS) entry which is preliminary data.</text>
</comment>
<proteinExistence type="predicted"/>
<dbReference type="Proteomes" id="UP000567795">
    <property type="component" value="Unassembled WGS sequence"/>
</dbReference>
<gene>
    <name evidence="2" type="ORF">FHU37_003200</name>
</gene>
<keyword evidence="3" id="KW-1185">Reference proteome</keyword>